<dbReference type="Gene3D" id="3.30.870.10">
    <property type="entry name" value="Endonuclease Chain A"/>
    <property type="match status" value="2"/>
</dbReference>
<name>D0LLU7_HALO1</name>
<dbReference type="RefSeq" id="WP_012827733.1">
    <property type="nucleotide sequence ID" value="NC_013440.1"/>
</dbReference>
<feature type="domain" description="PLD phosphodiesterase" evidence="2">
    <location>
        <begin position="128"/>
        <end position="155"/>
    </location>
</feature>
<evidence type="ECO:0000313" key="4">
    <source>
        <dbReference type="Proteomes" id="UP000001880"/>
    </source>
</evidence>
<dbReference type="OrthoDB" id="9762009at2"/>
<accession>D0LLU7</accession>
<dbReference type="STRING" id="502025.Hoch_2591"/>
<dbReference type="EMBL" id="CP001804">
    <property type="protein sequence ID" value="ACY15125.1"/>
    <property type="molecule type" value="Genomic_DNA"/>
</dbReference>
<keyword evidence="4" id="KW-1185">Reference proteome</keyword>
<dbReference type="AlphaFoldDB" id="D0LLU7"/>
<dbReference type="PANTHER" id="PTHR21248:SF22">
    <property type="entry name" value="PHOSPHOLIPASE D"/>
    <property type="match status" value="1"/>
</dbReference>
<dbReference type="GO" id="GO:0032049">
    <property type="term" value="P:cardiolipin biosynthetic process"/>
    <property type="evidence" value="ECO:0007669"/>
    <property type="project" value="UniProtKB-ARBA"/>
</dbReference>
<evidence type="ECO:0000256" key="1">
    <source>
        <dbReference type="SAM" id="MobiDB-lite"/>
    </source>
</evidence>
<feature type="compositionally biased region" description="Basic residues" evidence="1">
    <location>
        <begin position="438"/>
        <end position="454"/>
    </location>
</feature>
<evidence type="ECO:0000313" key="3">
    <source>
        <dbReference type="EMBL" id="ACY15125.1"/>
    </source>
</evidence>
<feature type="domain" description="PLD phosphodiesterase" evidence="2">
    <location>
        <begin position="286"/>
        <end position="313"/>
    </location>
</feature>
<organism evidence="3 4">
    <name type="scientific">Haliangium ochraceum (strain DSM 14365 / JCM 11303 / SMP-2)</name>
    <dbReference type="NCBI Taxonomy" id="502025"/>
    <lineage>
        <taxon>Bacteria</taxon>
        <taxon>Pseudomonadati</taxon>
        <taxon>Myxococcota</taxon>
        <taxon>Polyangia</taxon>
        <taxon>Haliangiales</taxon>
        <taxon>Kofleriaceae</taxon>
        <taxon>Haliangium</taxon>
    </lineage>
</organism>
<dbReference type="KEGG" id="hoh:Hoch_2591"/>
<dbReference type="PANTHER" id="PTHR21248">
    <property type="entry name" value="CARDIOLIPIN SYNTHASE"/>
    <property type="match status" value="1"/>
</dbReference>
<sequence length="462" mass="52124">MSSLRVLQAGRVAVAGILERIAQAEHSIEVRAFLWRDDDVGNRIGRALLAAADRGVKVRIHKDRIAAVYEYTGGNRQSFFHKRVSPIERLQAWLLGAVYHGPGRHRQQPSELAEAIVGHDNIEVCHEHKRFDHSKLFVFDERIITLGSMGIGDNHENEWVDVMVELEGAEHVRRLRERLSGSALFEPEREVDFLVHNRASERRRSCPMLGQRLALIDAAERTLTVEMAYMGDRRFTSALLRAIHRGVEVRLVTAALADVLGHLNRSTCDSLLKRTGAPHNFTIVLLPRMVHAKIVVVDGRITDLGSANFTPLSHGVYDEINLYADDEDFAGAVEAAIAEHCSEGEVVSGRLGYRRFRSRVERMVVAYQARASGRLPREQRDAARAEERRLMRAHRAHLRAARRLRITPRGPLRLTGERAGAAGEDIDPVRAPAESAKQRRRMRLLPRRRRARKGSKFDGTPS</sequence>
<dbReference type="HOGENOM" id="CLU_591561_0_0_7"/>
<dbReference type="InterPro" id="IPR001736">
    <property type="entry name" value="PLipase_D/transphosphatidylase"/>
</dbReference>
<evidence type="ECO:0000259" key="2">
    <source>
        <dbReference type="PROSITE" id="PS50035"/>
    </source>
</evidence>
<protein>
    <submittedName>
        <fullName evidence="3">Phospholipase D/Transphosphatidylase</fullName>
    </submittedName>
</protein>
<dbReference type="Pfam" id="PF13091">
    <property type="entry name" value="PLDc_2"/>
    <property type="match status" value="2"/>
</dbReference>
<reference evidence="3 4" key="1">
    <citation type="journal article" date="2010" name="Stand. Genomic Sci.">
        <title>Complete genome sequence of Haliangium ochraceum type strain (SMP-2).</title>
        <authorList>
            <consortium name="US DOE Joint Genome Institute (JGI-PGF)"/>
            <person name="Ivanova N."/>
            <person name="Daum C."/>
            <person name="Lang E."/>
            <person name="Abt B."/>
            <person name="Kopitz M."/>
            <person name="Saunders E."/>
            <person name="Lapidus A."/>
            <person name="Lucas S."/>
            <person name="Glavina Del Rio T."/>
            <person name="Nolan M."/>
            <person name="Tice H."/>
            <person name="Copeland A."/>
            <person name="Cheng J.F."/>
            <person name="Chen F."/>
            <person name="Bruce D."/>
            <person name="Goodwin L."/>
            <person name="Pitluck S."/>
            <person name="Mavromatis K."/>
            <person name="Pati A."/>
            <person name="Mikhailova N."/>
            <person name="Chen A."/>
            <person name="Palaniappan K."/>
            <person name="Land M."/>
            <person name="Hauser L."/>
            <person name="Chang Y.J."/>
            <person name="Jeffries C.D."/>
            <person name="Detter J.C."/>
            <person name="Brettin T."/>
            <person name="Rohde M."/>
            <person name="Goker M."/>
            <person name="Bristow J."/>
            <person name="Markowitz V."/>
            <person name="Eisen J.A."/>
            <person name="Hugenholtz P."/>
            <person name="Kyrpides N.C."/>
            <person name="Klenk H.P."/>
        </authorList>
    </citation>
    <scope>NUCLEOTIDE SEQUENCE [LARGE SCALE GENOMIC DNA]</scope>
    <source>
        <strain evidence="4">DSM 14365 / CIP 107738 / JCM 11303 / AJ 13395 / SMP-2</strain>
    </source>
</reference>
<dbReference type="GO" id="GO:0030572">
    <property type="term" value="F:phosphatidyltransferase activity"/>
    <property type="evidence" value="ECO:0007669"/>
    <property type="project" value="UniProtKB-ARBA"/>
</dbReference>
<dbReference type="SUPFAM" id="SSF56024">
    <property type="entry name" value="Phospholipase D/nuclease"/>
    <property type="match status" value="2"/>
</dbReference>
<dbReference type="Proteomes" id="UP000001880">
    <property type="component" value="Chromosome"/>
</dbReference>
<proteinExistence type="predicted"/>
<dbReference type="SMART" id="SM00155">
    <property type="entry name" value="PLDc"/>
    <property type="match status" value="2"/>
</dbReference>
<dbReference type="eggNOG" id="COG1502">
    <property type="taxonomic scope" value="Bacteria"/>
</dbReference>
<feature type="region of interest" description="Disordered" evidence="1">
    <location>
        <begin position="409"/>
        <end position="462"/>
    </location>
</feature>
<dbReference type="InterPro" id="IPR025202">
    <property type="entry name" value="PLD-like_dom"/>
</dbReference>
<dbReference type="PROSITE" id="PS50035">
    <property type="entry name" value="PLD"/>
    <property type="match status" value="2"/>
</dbReference>
<gene>
    <name evidence="3" type="ordered locus">Hoch_2591</name>
</gene>